<dbReference type="Proteomes" id="UP000797356">
    <property type="component" value="Chromosome 5"/>
</dbReference>
<dbReference type="PANTHER" id="PTHR31889">
    <property type="entry name" value="FUCOSYLTRANSFERASE 2-RELATED"/>
    <property type="match status" value="1"/>
</dbReference>
<dbReference type="GO" id="GO:0032580">
    <property type="term" value="C:Golgi cisterna membrane"/>
    <property type="evidence" value="ECO:0007669"/>
    <property type="project" value="UniProtKB-SubCell"/>
</dbReference>
<keyword evidence="7" id="KW-0812">Transmembrane</keyword>
<evidence type="ECO:0000256" key="4">
    <source>
        <dbReference type="ARBA" id="ARBA00023034"/>
    </source>
</evidence>
<reference evidence="9" key="1">
    <citation type="journal article" date="2017" name="Gigascience">
        <title>The genome draft of coconut (Cocos nucifera).</title>
        <authorList>
            <person name="Xiao Y."/>
            <person name="Xu P."/>
            <person name="Fan H."/>
            <person name="Baudouin L."/>
            <person name="Xia W."/>
            <person name="Bocs S."/>
            <person name="Xu J."/>
            <person name="Li Q."/>
            <person name="Guo A."/>
            <person name="Zhou L."/>
            <person name="Li J."/>
            <person name="Wu Y."/>
            <person name="Ma Z."/>
            <person name="Armero A."/>
            <person name="Issali A.E."/>
            <person name="Liu N."/>
            <person name="Peng M."/>
            <person name="Yang Y."/>
        </authorList>
    </citation>
    <scope>NUCLEOTIDE SEQUENCE</scope>
    <source>
        <tissue evidence="9">Spear leaf of Hainan Tall coconut</tissue>
    </source>
</reference>
<comment type="function">
    <text evidence="7">May be involved in cell wall biosynthesis.</text>
</comment>
<dbReference type="PANTHER" id="PTHR31889:SF2">
    <property type="entry name" value="FUCOSYLTRANSFERASE 3"/>
    <property type="match status" value="1"/>
</dbReference>
<keyword evidence="7" id="KW-1133">Transmembrane helix</keyword>
<feature type="compositionally biased region" description="Basic and acidic residues" evidence="8">
    <location>
        <begin position="18"/>
        <end position="33"/>
    </location>
</feature>
<evidence type="ECO:0000256" key="1">
    <source>
        <dbReference type="ARBA" id="ARBA00010481"/>
    </source>
</evidence>
<dbReference type="FunFam" id="3.40.50.11340:FF:000005">
    <property type="entry name" value="Galactoside 2-alpha-L-fucosyltransferase"/>
    <property type="match status" value="1"/>
</dbReference>
<evidence type="ECO:0000256" key="8">
    <source>
        <dbReference type="SAM" id="MobiDB-lite"/>
    </source>
</evidence>
<evidence type="ECO:0000256" key="6">
    <source>
        <dbReference type="ARBA" id="ARBA00023316"/>
    </source>
</evidence>
<dbReference type="GO" id="GO:0009969">
    <property type="term" value="P:xyloglucan biosynthetic process"/>
    <property type="evidence" value="ECO:0007669"/>
    <property type="project" value="TreeGrafter"/>
</dbReference>
<keyword evidence="3 7" id="KW-0808">Transferase</keyword>
<keyword evidence="7" id="KW-0472">Membrane</keyword>
<evidence type="ECO:0000256" key="5">
    <source>
        <dbReference type="ARBA" id="ARBA00023180"/>
    </source>
</evidence>
<keyword evidence="6 7" id="KW-0961">Cell wall biogenesis/degradation</keyword>
<evidence type="ECO:0000256" key="7">
    <source>
        <dbReference type="RuleBase" id="RU367004"/>
    </source>
</evidence>
<accession>A0A8K0I8C5</accession>
<dbReference type="GO" id="GO:0071555">
    <property type="term" value="P:cell wall organization"/>
    <property type="evidence" value="ECO:0007669"/>
    <property type="project" value="UniProtKB-UniRule"/>
</dbReference>
<sequence length="587" mass="66132">MDARRIRKQQPYSPVSTHELESEGTCRPESEERPSFLSKRPAVILGTFILMLLPFIVVLSNRSPSLAMLCKAGSVEGTGGFEAKAKQGSENDYFASSYIAEGNLPPKNITRDMLLGGLLVPGFDKGSCLSRYQSALYRKESPHLPSPHLLERLRIQEALQKKCGPGTKLYRQAIERLKSGTSTENSECNYVVVLSYSGLGNKMLTLTSAFLYAILTNRVLLIDPGAHIADLFCEPFPNTTWLLPPDFPIDHVSSIFKGDPRSYGEMLKGKLIGNAVNGATNGSQLPPYVYLHLSHDYGDFDKLIYCEDDQRLLRKVPWLLLRSNQYFVPTLFLIPEYEQELGRLFPKKDTVFHHLGRYLFHPTNPVWGMIVRSYQAYLAKADETVGIQIRIFDKKNTPFQHVLDQILTCSLEEKVLPNLSLHEPVASSTHAKSKVVLVTSLDSAYFERLRSMYWEHPTATGEIIGVYQPSHEGFEQTGKEMHEMKAWAEIYLLSLTDTLVSSSWSTFGYAARGLGGLKPWIVTYKTTNQMANPPCRRAMSMDPCFHFPPFVDCRARAKSSVDQGALFPYLRHCEDSWGLKLVDPAEQ</sequence>
<keyword evidence="10" id="KW-1185">Reference proteome</keyword>
<comment type="similarity">
    <text evidence="1 7">Belongs to the glycosyltransferase 37 family.</text>
</comment>
<dbReference type="GO" id="GO:0008107">
    <property type="term" value="F:galactoside 2-alpha-L-fucosyltransferase activity"/>
    <property type="evidence" value="ECO:0007669"/>
    <property type="project" value="InterPro"/>
</dbReference>
<dbReference type="InterPro" id="IPR004938">
    <property type="entry name" value="XG_FTase"/>
</dbReference>
<keyword evidence="2 7" id="KW-0328">Glycosyltransferase</keyword>
<proteinExistence type="inferred from homology"/>
<dbReference type="Gene3D" id="3.40.50.11340">
    <property type="match status" value="1"/>
</dbReference>
<evidence type="ECO:0000313" key="10">
    <source>
        <dbReference type="Proteomes" id="UP000797356"/>
    </source>
</evidence>
<dbReference type="EC" id="2.4.1.-" evidence="7"/>
<evidence type="ECO:0000256" key="3">
    <source>
        <dbReference type="ARBA" id="ARBA00022679"/>
    </source>
</evidence>
<organism evidence="9 10">
    <name type="scientific">Cocos nucifera</name>
    <name type="common">Coconut palm</name>
    <dbReference type="NCBI Taxonomy" id="13894"/>
    <lineage>
        <taxon>Eukaryota</taxon>
        <taxon>Viridiplantae</taxon>
        <taxon>Streptophyta</taxon>
        <taxon>Embryophyta</taxon>
        <taxon>Tracheophyta</taxon>
        <taxon>Spermatophyta</taxon>
        <taxon>Magnoliopsida</taxon>
        <taxon>Liliopsida</taxon>
        <taxon>Arecaceae</taxon>
        <taxon>Arecoideae</taxon>
        <taxon>Cocoseae</taxon>
        <taxon>Attaleinae</taxon>
        <taxon>Cocos</taxon>
    </lineage>
</organism>
<keyword evidence="5" id="KW-0325">Glycoprotein</keyword>
<dbReference type="AlphaFoldDB" id="A0A8K0I8C5"/>
<keyword evidence="4 7" id="KW-0333">Golgi apparatus</keyword>
<comment type="caution">
    <text evidence="9">The sequence shown here is derived from an EMBL/GenBank/DDBJ whole genome shotgun (WGS) entry which is preliminary data.</text>
</comment>
<feature type="region of interest" description="Disordered" evidence="8">
    <location>
        <begin position="1"/>
        <end position="33"/>
    </location>
</feature>
<dbReference type="Pfam" id="PF03254">
    <property type="entry name" value="XG_FTase"/>
    <property type="match status" value="1"/>
</dbReference>
<reference evidence="9" key="2">
    <citation type="submission" date="2019-07" db="EMBL/GenBank/DDBJ databases">
        <authorList>
            <person name="Yang Y."/>
            <person name="Bocs S."/>
            <person name="Baudouin L."/>
        </authorList>
    </citation>
    <scope>NUCLEOTIDE SEQUENCE</scope>
    <source>
        <tissue evidence="9">Spear leaf of Hainan Tall coconut</tissue>
    </source>
</reference>
<feature type="transmembrane region" description="Helical" evidence="7">
    <location>
        <begin position="42"/>
        <end position="60"/>
    </location>
</feature>
<dbReference type="OrthoDB" id="428346at2759"/>
<dbReference type="EMBL" id="CM017876">
    <property type="protein sequence ID" value="KAG1342248.1"/>
    <property type="molecule type" value="Genomic_DNA"/>
</dbReference>
<dbReference type="GO" id="GO:0042546">
    <property type="term" value="P:cell wall biogenesis"/>
    <property type="evidence" value="ECO:0007669"/>
    <property type="project" value="InterPro"/>
</dbReference>
<comment type="subcellular location">
    <subcellularLocation>
        <location evidence="7">Golgi apparatus</location>
        <location evidence="7">Golgi stack membrane</location>
        <topology evidence="7">Single-pass type II membrane protein</topology>
    </subcellularLocation>
</comment>
<evidence type="ECO:0000256" key="2">
    <source>
        <dbReference type="ARBA" id="ARBA00022676"/>
    </source>
</evidence>
<gene>
    <name evidence="9" type="ORF">COCNU_05G004770</name>
</gene>
<protein>
    <recommendedName>
        <fullName evidence="7">Fucosyltransferase</fullName>
        <ecNumber evidence="7">2.4.1.-</ecNumber>
    </recommendedName>
</protein>
<name>A0A8K0I8C5_COCNU</name>
<evidence type="ECO:0000313" key="9">
    <source>
        <dbReference type="EMBL" id="KAG1342248.1"/>
    </source>
</evidence>